<dbReference type="EMBL" id="CWOW01000009">
    <property type="protein sequence ID" value="CSA59870.1"/>
    <property type="molecule type" value="Genomic_DNA"/>
</dbReference>
<evidence type="ECO:0000313" key="1">
    <source>
        <dbReference type="EMBL" id="CSA59870.1"/>
    </source>
</evidence>
<evidence type="ECO:0000313" key="2">
    <source>
        <dbReference type="Proteomes" id="UP000044806"/>
    </source>
</evidence>
<reference evidence="1 2" key="1">
    <citation type="submission" date="2015-07" db="EMBL/GenBank/DDBJ databases">
        <authorList>
            <consortium name="Pathogen Informatics"/>
        </authorList>
    </citation>
    <scope>NUCLEOTIDE SEQUENCE [LARGE SCALE GENOMIC DNA]</scope>
    <source>
        <strain evidence="1 2">A51</strain>
    </source>
</reference>
<sequence length="69" mass="7732">MQQQIAALFDVTTDVIWQAAVGKGNVGATLEHDDFSVFAESTRTSRRRGSTCNTTNNHYFRHELLQVSC</sequence>
<proteinExistence type="predicted"/>
<name>A0A655QHF3_VIBCL</name>
<protein>
    <submittedName>
        <fullName evidence="1">Uncharacterized protein</fullName>
    </submittedName>
</protein>
<gene>
    <name evidence="1" type="ORF">ERS013165_01958</name>
</gene>
<organism evidence="1 2">
    <name type="scientific">Vibrio cholerae</name>
    <dbReference type="NCBI Taxonomy" id="666"/>
    <lineage>
        <taxon>Bacteria</taxon>
        <taxon>Pseudomonadati</taxon>
        <taxon>Pseudomonadota</taxon>
        <taxon>Gammaproteobacteria</taxon>
        <taxon>Vibrionales</taxon>
        <taxon>Vibrionaceae</taxon>
        <taxon>Vibrio</taxon>
    </lineage>
</organism>
<dbReference type="Proteomes" id="UP000044806">
    <property type="component" value="Unassembled WGS sequence"/>
</dbReference>
<dbReference type="AlphaFoldDB" id="A0A655QHF3"/>
<accession>A0A655QHF3</accession>